<proteinExistence type="predicted"/>
<protein>
    <submittedName>
        <fullName evidence="1">Uncharacterized protein</fullName>
    </submittedName>
</protein>
<name>A0A6P1TKG6_9FIRM</name>
<reference evidence="1 2" key="1">
    <citation type="submission" date="2020-01" db="EMBL/GenBank/DDBJ databases">
        <title>Genome analysis of Anaerocolumna sp. CBA3638.</title>
        <authorList>
            <person name="Kim J."/>
            <person name="Roh S.W."/>
        </authorList>
    </citation>
    <scope>NUCLEOTIDE SEQUENCE [LARGE SCALE GENOMIC DNA]</scope>
    <source>
        <strain evidence="1 2">CBA3638</strain>
    </source>
</reference>
<dbReference type="AlphaFoldDB" id="A0A6P1TKG6"/>
<accession>A0A6P1TKG6</accession>
<keyword evidence="2" id="KW-1185">Reference proteome</keyword>
<dbReference type="Proteomes" id="UP000464314">
    <property type="component" value="Chromosome"/>
</dbReference>
<evidence type="ECO:0000313" key="2">
    <source>
        <dbReference type="Proteomes" id="UP000464314"/>
    </source>
</evidence>
<dbReference type="KEGG" id="anr:Ana3638_04520"/>
<dbReference type="RefSeq" id="WP_161836971.1">
    <property type="nucleotide sequence ID" value="NZ_CP048000.1"/>
</dbReference>
<sequence>MKYFTTEIKTNLENAPEQPVTLSCYIPDNSQEIDIDRLHPAVVVLPGGVINLPHTVRMKRLPLNISLRESVHLF</sequence>
<dbReference type="EMBL" id="CP048000">
    <property type="protein sequence ID" value="QHQ60135.1"/>
    <property type="molecule type" value="Genomic_DNA"/>
</dbReference>
<evidence type="ECO:0000313" key="1">
    <source>
        <dbReference type="EMBL" id="QHQ60135.1"/>
    </source>
</evidence>
<organism evidence="1 2">
    <name type="scientific">Anaerocolumna sedimenticola</name>
    <dbReference type="NCBI Taxonomy" id="2696063"/>
    <lineage>
        <taxon>Bacteria</taxon>
        <taxon>Bacillati</taxon>
        <taxon>Bacillota</taxon>
        <taxon>Clostridia</taxon>
        <taxon>Lachnospirales</taxon>
        <taxon>Lachnospiraceae</taxon>
        <taxon>Anaerocolumna</taxon>
    </lineage>
</organism>
<gene>
    <name evidence="1" type="ORF">Ana3638_04520</name>
</gene>